<dbReference type="SUPFAM" id="SSF53474">
    <property type="entry name" value="alpha/beta-Hydrolases"/>
    <property type="match status" value="1"/>
</dbReference>
<name>A0A508WXJ1_9HYPH</name>
<accession>A0A508WXJ1</accession>
<gene>
    <name evidence="1" type="ORF">EMEDMD4_370037</name>
</gene>
<evidence type="ECO:0000313" key="1">
    <source>
        <dbReference type="EMBL" id="VTZ62173.1"/>
    </source>
</evidence>
<dbReference type="InterPro" id="IPR029058">
    <property type="entry name" value="AB_hydrolase_fold"/>
</dbReference>
<reference evidence="1" key="1">
    <citation type="submission" date="2019-06" db="EMBL/GenBank/DDBJ databases">
        <authorList>
            <person name="Le Quere A."/>
            <person name="Colella S."/>
        </authorList>
    </citation>
    <scope>NUCLEOTIDE SEQUENCE</scope>
    <source>
        <strain evidence="1">EmedicaeMD41</strain>
    </source>
</reference>
<sequence>MAGSESAELTEAMAQALGTLQEGSRESFLKSAVDERHDLAVPETAWRIVDCCLADGIPRPLKHAELQNALWQNIADGLSRQGELRSGILLDDGLAVIVPGGSDRPTRLIVLRDSALFDAVGKLASDEPLFASERRLLKQLICGFNLAAAAALDGVSHETKRSQFKSLARKLGGGSQAEIASRALSRVFLEIASVSRPGVPHDDYFDDLLREFAPGARTLRLRCRSGKSHRFVDVGPVDGRPAVMLHPMILPDLREGDIEALKTLSTRLIIPLRHGAMSRETAALNVSAHLDHACEGIDLARKHFCGDLVDIMACISGTAYGLEYARRHPDRVSSLALVGATVKPTTSRTTAGRLRSGLFTVSMHQWHLYSRLMDFYGRRIRRPETLKHLLLSVYRPNMADLAIIDAEYGVPFGGERMRKFFASSVQSIKHDFYHQALPDWSGFPVPGCRAVFLHGAQDFIHSVTEIRKLAQSLGGVPVLSLPNAGQLLYHSHFEPTIRLYRGFLDCRSSES</sequence>
<dbReference type="AlphaFoldDB" id="A0A508WXJ1"/>
<evidence type="ECO:0008006" key="2">
    <source>
        <dbReference type="Google" id="ProtNLM"/>
    </source>
</evidence>
<dbReference type="EMBL" id="CABFNB010000103">
    <property type="protein sequence ID" value="VTZ62173.1"/>
    <property type="molecule type" value="Genomic_DNA"/>
</dbReference>
<dbReference type="Gene3D" id="3.40.50.1820">
    <property type="entry name" value="alpha/beta hydrolase"/>
    <property type="match status" value="1"/>
</dbReference>
<protein>
    <recommendedName>
        <fullName evidence="2">Alpha/beta hydrolase</fullName>
    </recommendedName>
</protein>
<organism evidence="1">
    <name type="scientific">Sinorhizobium medicae</name>
    <dbReference type="NCBI Taxonomy" id="110321"/>
    <lineage>
        <taxon>Bacteria</taxon>
        <taxon>Pseudomonadati</taxon>
        <taxon>Pseudomonadota</taxon>
        <taxon>Alphaproteobacteria</taxon>
        <taxon>Hyphomicrobiales</taxon>
        <taxon>Rhizobiaceae</taxon>
        <taxon>Sinorhizobium/Ensifer group</taxon>
        <taxon>Sinorhizobium</taxon>
    </lineage>
</organism>
<proteinExistence type="predicted"/>
<dbReference type="Proteomes" id="UP000507954">
    <property type="component" value="Unassembled WGS sequence"/>
</dbReference>